<name>A0A0W0WCV9_9GAMM</name>
<evidence type="ECO:0000313" key="3">
    <source>
        <dbReference type="Proteomes" id="UP000054908"/>
    </source>
</evidence>
<keyword evidence="1" id="KW-0812">Transmembrane</keyword>
<sequence>MTFLELAGRLIPGYDLLPLPARTEFESSQVARSFVAAIKAAEESIDTIRQRSTKWSRLRGHTDGEIEAVIKELPDKAITHELVISPEYQSLISKITFIILPLAYPDAGLLDNEQKRLVAEAEYSGILQKEYIKADNAYKAHHQKYTKAWVVDIEDGLEDSRLEKIRHSIVEKWYEHFFADPRMSAMRTTIGERKAVHRAQRLGAYFPFLNDPHWSHSTPLISRLLDDYNAEVESAESESRPLDLETVEKAFLADLLYRHLNDETTHSLNFINLEAFNQKQARLLAEKILQAFNDGKALTMKKWLDDYQNELIEYIRQQITLIDGKEWQESTVDLTNHAANALSYLWDTRATQWTNDFLNRIGDAYSFLQYMGATAQNDNFVFSIIDVYNLYRNSRGLAESKSILLSLFKPFLPLYQEYKEIAKFEKSFFRKVFRTVMPLVIIAGFVILVAVLLPTGIPELAFIIAAIPTLFIGIALATKYVTWKNSLSQFLYEWYYGGPFATPEFAVNERMIETFGTSERAEEIRSIYISEIQRCNDQEDSFKANESHLNSDQQKERQDNLDRRLILLLEWYDIHSNSNLAVDIVQVIVEKQLTQIGNAGSQAVQKSLNGEEGREITKRVHELVKRLKDNLSPRTVPLVLDLESGPRREMPEPVIAARRPTQPTAISAHAFPTQDGLELGDEGVNEEEENPSSHRLLRTSSRASAHSPHFFTSLSCIQEHRRVQRANQALTHIRPPAAEEFDQTDFERTVPLNVLAL</sequence>
<dbReference type="Proteomes" id="UP000054908">
    <property type="component" value="Unassembled WGS sequence"/>
</dbReference>
<dbReference type="RefSeq" id="WP_058451509.1">
    <property type="nucleotide sequence ID" value="NZ_CAAAIB010000003.1"/>
</dbReference>
<reference evidence="2 3" key="1">
    <citation type="submission" date="2015-11" db="EMBL/GenBank/DDBJ databases">
        <title>Genomic analysis of 38 Legionella species identifies large and diverse effector repertoires.</title>
        <authorList>
            <person name="Burstein D."/>
            <person name="Amaro F."/>
            <person name="Zusman T."/>
            <person name="Lifshitz Z."/>
            <person name="Cohen O."/>
            <person name="Gilbert J.A."/>
            <person name="Pupko T."/>
            <person name="Shuman H.A."/>
            <person name="Segal G."/>
        </authorList>
    </citation>
    <scope>NUCLEOTIDE SEQUENCE [LARGE SCALE GENOMIC DNA]</scope>
    <source>
        <strain evidence="2 3">PX-1-G2-E2</strain>
    </source>
</reference>
<feature type="transmembrane region" description="Helical" evidence="1">
    <location>
        <begin position="460"/>
        <end position="481"/>
    </location>
</feature>
<comment type="caution">
    <text evidence="2">The sequence shown here is derived from an EMBL/GenBank/DDBJ whole genome shotgun (WGS) entry which is preliminary data.</text>
</comment>
<protein>
    <submittedName>
        <fullName evidence="2">Uncharacterized protein</fullName>
    </submittedName>
</protein>
<feature type="transmembrane region" description="Helical" evidence="1">
    <location>
        <begin position="432"/>
        <end position="454"/>
    </location>
</feature>
<organism evidence="2 3">
    <name type="scientific">Legionella maceachernii</name>
    <dbReference type="NCBI Taxonomy" id="466"/>
    <lineage>
        <taxon>Bacteria</taxon>
        <taxon>Pseudomonadati</taxon>
        <taxon>Pseudomonadota</taxon>
        <taxon>Gammaproteobacteria</taxon>
        <taxon>Legionellales</taxon>
        <taxon>Legionellaceae</taxon>
        <taxon>Legionella</taxon>
    </lineage>
</organism>
<dbReference type="EMBL" id="LNYL01000018">
    <property type="protein sequence ID" value="KTD30189.1"/>
    <property type="molecule type" value="Genomic_DNA"/>
</dbReference>
<gene>
    <name evidence="2" type="ORF">Lmac_0686</name>
</gene>
<dbReference type="OrthoDB" id="5653491at2"/>
<keyword evidence="1" id="KW-1133">Transmembrane helix</keyword>
<evidence type="ECO:0000313" key="2">
    <source>
        <dbReference type="EMBL" id="KTD30189.1"/>
    </source>
</evidence>
<evidence type="ECO:0000256" key="1">
    <source>
        <dbReference type="SAM" id="Phobius"/>
    </source>
</evidence>
<keyword evidence="3" id="KW-1185">Reference proteome</keyword>
<dbReference type="PATRIC" id="fig|466.6.peg.739"/>
<dbReference type="STRING" id="466.Lmac_0686"/>
<proteinExistence type="predicted"/>
<dbReference type="AlphaFoldDB" id="A0A0W0WCV9"/>
<keyword evidence="1" id="KW-0472">Membrane</keyword>
<accession>A0A0W0WCV9</accession>